<evidence type="ECO:0000313" key="4">
    <source>
        <dbReference type="Proteomes" id="UP001589795"/>
    </source>
</evidence>
<feature type="domain" description="SIS" evidence="2">
    <location>
        <begin position="127"/>
        <end position="268"/>
    </location>
</feature>
<name>A0ABV6CMQ3_9RHOB</name>
<protein>
    <submittedName>
        <fullName evidence="3">MurR/RpiR family transcriptional regulator</fullName>
    </submittedName>
</protein>
<dbReference type="PROSITE" id="PS51071">
    <property type="entry name" value="HTH_RPIR"/>
    <property type="match status" value="1"/>
</dbReference>
<dbReference type="Proteomes" id="UP001589795">
    <property type="component" value="Unassembled WGS sequence"/>
</dbReference>
<evidence type="ECO:0000259" key="2">
    <source>
        <dbReference type="PROSITE" id="PS51464"/>
    </source>
</evidence>
<dbReference type="RefSeq" id="WP_265508290.1">
    <property type="nucleotide sequence ID" value="NZ_JAOTBE010000067.1"/>
</dbReference>
<reference evidence="3 4" key="1">
    <citation type="submission" date="2024-09" db="EMBL/GenBank/DDBJ databases">
        <authorList>
            <person name="Sun Q."/>
            <person name="Mori K."/>
        </authorList>
    </citation>
    <scope>NUCLEOTIDE SEQUENCE [LARGE SCALE GENOMIC DNA]</scope>
    <source>
        <strain evidence="3 4">CCM 7904</strain>
    </source>
</reference>
<dbReference type="InterPro" id="IPR009057">
    <property type="entry name" value="Homeodomain-like_sf"/>
</dbReference>
<dbReference type="Gene3D" id="1.10.10.10">
    <property type="entry name" value="Winged helix-like DNA-binding domain superfamily/Winged helix DNA-binding domain"/>
    <property type="match status" value="1"/>
</dbReference>
<dbReference type="SUPFAM" id="SSF53697">
    <property type="entry name" value="SIS domain"/>
    <property type="match status" value="1"/>
</dbReference>
<dbReference type="InterPro" id="IPR046348">
    <property type="entry name" value="SIS_dom_sf"/>
</dbReference>
<sequence length="290" mass="31305">MAQHGKSLEARIYAVYTALSPAERRLADVMLEHQMELASYTASELASKAGVSTATAARFIRTIGYNSYPEAKRMIRESMHWGSPQGGLIDRDNSLSGQISMSSVVQSNIDNIRATTDGIPPATLAVVTESIASAERVWIVGLRNGFGLAHLASHYFGLVKDDVRVLPASGTSMAHDLASVRAGDVALVFAFRRRPRQLALLLEEMKAAGAVAVLVTDISASASAKAASHVIRCRCHSPTPFNSFTAAATVIEYIVWSVGARLGDRSIERFRRIDRMVELLDDVSTPKCSG</sequence>
<dbReference type="InterPro" id="IPR000281">
    <property type="entry name" value="HTH_RpiR"/>
</dbReference>
<dbReference type="Gene3D" id="3.40.50.10490">
    <property type="entry name" value="Glucose-6-phosphate isomerase like protein, domain 1"/>
    <property type="match status" value="1"/>
</dbReference>
<dbReference type="InterPro" id="IPR001347">
    <property type="entry name" value="SIS_dom"/>
</dbReference>
<dbReference type="EMBL" id="JBHLWQ010000123">
    <property type="protein sequence ID" value="MFC0201236.1"/>
    <property type="molecule type" value="Genomic_DNA"/>
</dbReference>
<dbReference type="PANTHER" id="PTHR30514">
    <property type="entry name" value="GLUCOKINASE"/>
    <property type="match status" value="1"/>
</dbReference>
<comment type="caution">
    <text evidence="3">The sequence shown here is derived from an EMBL/GenBank/DDBJ whole genome shotgun (WGS) entry which is preliminary data.</text>
</comment>
<evidence type="ECO:0000259" key="1">
    <source>
        <dbReference type="PROSITE" id="PS51071"/>
    </source>
</evidence>
<dbReference type="PROSITE" id="PS51464">
    <property type="entry name" value="SIS"/>
    <property type="match status" value="1"/>
</dbReference>
<dbReference type="InterPro" id="IPR036388">
    <property type="entry name" value="WH-like_DNA-bd_sf"/>
</dbReference>
<keyword evidence="4" id="KW-1185">Reference proteome</keyword>
<dbReference type="InterPro" id="IPR047640">
    <property type="entry name" value="RpiR-like"/>
</dbReference>
<feature type="domain" description="HTH rpiR-type" evidence="1">
    <location>
        <begin position="6"/>
        <end position="82"/>
    </location>
</feature>
<dbReference type="PANTHER" id="PTHR30514:SF18">
    <property type="entry name" value="RPIR-FAMILY TRANSCRIPTIONAL REGULATOR"/>
    <property type="match status" value="1"/>
</dbReference>
<dbReference type="SUPFAM" id="SSF46689">
    <property type="entry name" value="Homeodomain-like"/>
    <property type="match status" value="1"/>
</dbReference>
<gene>
    <name evidence="3" type="ORF">ACFFIZ_13215</name>
</gene>
<organism evidence="3 4">
    <name type="scientific">Paracoccus rhizosphaerae</name>
    <dbReference type="NCBI Taxonomy" id="1133347"/>
    <lineage>
        <taxon>Bacteria</taxon>
        <taxon>Pseudomonadati</taxon>
        <taxon>Pseudomonadota</taxon>
        <taxon>Alphaproteobacteria</taxon>
        <taxon>Rhodobacterales</taxon>
        <taxon>Paracoccaceae</taxon>
        <taxon>Paracoccus</taxon>
    </lineage>
</organism>
<evidence type="ECO:0000313" key="3">
    <source>
        <dbReference type="EMBL" id="MFC0201236.1"/>
    </source>
</evidence>
<proteinExistence type="predicted"/>
<dbReference type="Pfam" id="PF01418">
    <property type="entry name" value="HTH_6"/>
    <property type="match status" value="1"/>
</dbReference>
<dbReference type="Pfam" id="PF01380">
    <property type="entry name" value="SIS"/>
    <property type="match status" value="1"/>
</dbReference>
<accession>A0ABV6CMQ3</accession>